<dbReference type="EC" id="6.1.1.11" evidence="4"/>
<dbReference type="InterPro" id="IPR006195">
    <property type="entry name" value="aa-tRNA-synth_II"/>
</dbReference>
<keyword evidence="5" id="KW-0963">Cytoplasm</keyword>
<gene>
    <name evidence="18" type="ORF">BN1204_035390</name>
</gene>
<feature type="signal peptide" evidence="16">
    <location>
        <begin position="1"/>
        <end position="16"/>
    </location>
</feature>
<keyword evidence="8" id="KW-0067">ATP-binding</keyword>
<dbReference type="GO" id="GO:0005524">
    <property type="term" value="F:ATP binding"/>
    <property type="evidence" value="ECO:0007669"/>
    <property type="project" value="UniProtKB-KW"/>
</dbReference>
<evidence type="ECO:0000256" key="7">
    <source>
        <dbReference type="ARBA" id="ARBA00022741"/>
    </source>
</evidence>
<evidence type="ECO:0000256" key="12">
    <source>
        <dbReference type="ARBA" id="ARBA00033352"/>
    </source>
</evidence>
<dbReference type="InterPro" id="IPR045864">
    <property type="entry name" value="aa-tRNA-synth_II/BPL/LPL"/>
</dbReference>
<evidence type="ECO:0000256" key="11">
    <source>
        <dbReference type="ARBA" id="ARBA00031113"/>
    </source>
</evidence>
<proteinExistence type="inferred from homology"/>
<dbReference type="Gene3D" id="3.30.930.10">
    <property type="entry name" value="Bira Bifunctional Protein, Domain 2"/>
    <property type="match status" value="1"/>
</dbReference>
<dbReference type="EMBL" id="LN714483">
    <property type="protein sequence ID" value="CEL67750.1"/>
    <property type="molecule type" value="Genomic_DNA"/>
</dbReference>
<feature type="region of interest" description="Disordered" evidence="15">
    <location>
        <begin position="494"/>
        <end position="580"/>
    </location>
</feature>
<evidence type="ECO:0000259" key="17">
    <source>
        <dbReference type="PROSITE" id="PS50862"/>
    </source>
</evidence>
<dbReference type="PANTHER" id="PTHR43697">
    <property type="entry name" value="SERYL-TRNA SYNTHETASE"/>
    <property type="match status" value="1"/>
</dbReference>
<name>A0A0F7UGQ7_NEOCL</name>
<keyword evidence="16" id="KW-0732">Signal</keyword>
<feature type="compositionally biased region" description="Polar residues" evidence="15">
    <location>
        <begin position="260"/>
        <end position="272"/>
    </location>
</feature>
<reference evidence="18" key="1">
    <citation type="journal article" date="2015" name="PLoS ONE">
        <title>Comprehensive Evaluation of Toxoplasma gondii VEG and Neospora caninum LIV Genomes with Tachyzoite Stage Transcriptome and Proteome Defines Novel Transcript Features.</title>
        <authorList>
            <person name="Ramaprasad A."/>
            <person name="Mourier T."/>
            <person name="Naeem R."/>
            <person name="Malas T.B."/>
            <person name="Moussa E."/>
            <person name="Panigrahi A."/>
            <person name="Vermont S.J."/>
            <person name="Otto T.D."/>
            <person name="Wastling J."/>
            <person name="Pain A."/>
        </authorList>
    </citation>
    <scope>NUCLEOTIDE SEQUENCE</scope>
    <source>
        <strain evidence="18">Liverpool</strain>
    </source>
</reference>
<evidence type="ECO:0000256" key="10">
    <source>
        <dbReference type="ARBA" id="ARBA00023146"/>
    </source>
</evidence>
<dbReference type="PROSITE" id="PS50862">
    <property type="entry name" value="AA_TRNA_LIGASE_II"/>
    <property type="match status" value="1"/>
</dbReference>
<keyword evidence="10 18" id="KW-0030">Aminoacyl-tRNA synthetase</keyword>
<dbReference type="GO" id="GO:0005737">
    <property type="term" value="C:cytoplasm"/>
    <property type="evidence" value="ECO:0007669"/>
    <property type="project" value="UniProtKB-SubCell"/>
</dbReference>
<evidence type="ECO:0000256" key="4">
    <source>
        <dbReference type="ARBA" id="ARBA00012840"/>
    </source>
</evidence>
<comment type="subcellular location">
    <subcellularLocation>
        <location evidence="1">Cytoplasm</location>
    </subcellularLocation>
</comment>
<keyword evidence="9" id="KW-0648">Protein biosynthesis</keyword>
<dbReference type="PRINTS" id="PR00981">
    <property type="entry name" value="TRNASYNTHSER"/>
</dbReference>
<evidence type="ECO:0000256" key="5">
    <source>
        <dbReference type="ARBA" id="ARBA00022490"/>
    </source>
</evidence>
<evidence type="ECO:0000256" key="2">
    <source>
        <dbReference type="ARBA" id="ARBA00005045"/>
    </source>
</evidence>
<feature type="compositionally biased region" description="Basic and acidic residues" evidence="15">
    <location>
        <begin position="275"/>
        <end position="287"/>
    </location>
</feature>
<evidence type="ECO:0000256" key="16">
    <source>
        <dbReference type="SAM" id="SignalP"/>
    </source>
</evidence>
<protein>
    <recommendedName>
        <fullName evidence="4">serine--tRNA ligase</fullName>
        <ecNumber evidence="4">6.1.1.11</ecNumber>
    </recommendedName>
    <alternativeName>
        <fullName evidence="11">Seryl-tRNA synthetase</fullName>
    </alternativeName>
    <alternativeName>
        <fullName evidence="12">Seryl-tRNA(Ser/Sec) synthetase</fullName>
    </alternativeName>
</protein>
<dbReference type="InterPro" id="IPR002314">
    <property type="entry name" value="aa-tRNA-synt_IIb"/>
</dbReference>
<evidence type="ECO:0000256" key="3">
    <source>
        <dbReference type="ARBA" id="ARBA00010728"/>
    </source>
</evidence>
<evidence type="ECO:0000256" key="15">
    <source>
        <dbReference type="SAM" id="MobiDB-lite"/>
    </source>
</evidence>
<feature type="compositionally biased region" description="Low complexity" evidence="15">
    <location>
        <begin position="494"/>
        <end position="516"/>
    </location>
</feature>
<feature type="compositionally biased region" description="Polar residues" evidence="15">
    <location>
        <begin position="560"/>
        <end position="572"/>
    </location>
</feature>
<sequence length="907" mass="99319">MVRFSVTFAFLSFSWCLLLPAQFLPSESRSLVRHRAPFCAETSVHRDSGIEILAHPPVPFFPASSSVSLGFPPFPFSLSAYTRGTWGPHSESRPGGTRQGLGFSRLHNNISLSDSQPLFPSLPTLRSSPSRHSSVNVEAPLSFLSGVAAGWRSDLPMPHPSAPGGLRVTGAAHRVKRLSSHPGWFFFSRPPSSLSSVSPHHLGSPFCCPLTLSARRRGPCGGRVLHLSQRLQLDRKKGVRAAASKAIGALEKPEEGRGETASTDGNTAQQARPHSVSEKQKVPRGTERGDFACLRRSENTSETSIRGMGAAEVVQTEATERQGQLEGELAGRETGGDNGEPLQMMSLKHVAERGEEILDVLRKRHESTGLVDAARNLIENLLPTHRRLQVEAWRRATERRQCAAAAFAASQEIAKANKHEAGTEEEPQSELASLHKQAAQTRAAAARRVQELRESGEKISEIMKRLPNALDTRVPLGMDARDNKELERWWPPSLSVSSSSLHPDVSPSSLLSRSSSIPHQMRTDRTLQEGGGATVEERESTIDGDLASSGFSEKVDNDRASTASTSDEGQQRSALSPPASPALLDHSNLLSLLDASTDGEATTRMAGRRHSALQGMLARLHRGLKNYFLDFLLSLEIGDGKKFKEIGVPPLIVSRSTLEGTGQLPRLENGLFALSATPNCQIAGEDAFLIPTAEVPLVGFYRQKRIAEEELPIRIAAATPCFRLEDGTYGRWNRGLLRQQVFEKVESVVICTPEQAEREHARLRSIGKTLLKELQIPFREVLLCSGDMSATAAICYDLEAWVPSLQGFLEVSSISNCWDYQARRLSVKYQPRSDARQTSRKRPSRFCFTLNGSTLAVGRTLVALIENHQFIREDQAGKRRGVRIPKPLQPYLAGLEEILEAGPSLSG</sequence>
<comment type="similarity">
    <text evidence="3">Belongs to the class-II aminoacyl-tRNA synthetase family. Type-1 seryl-tRNA synthetase subfamily.</text>
</comment>
<dbReference type="GO" id="GO:0004828">
    <property type="term" value="F:serine-tRNA ligase activity"/>
    <property type="evidence" value="ECO:0007669"/>
    <property type="project" value="UniProtKB-EC"/>
</dbReference>
<comment type="catalytic activity">
    <reaction evidence="13">
        <text>tRNA(Sec) + L-serine + ATP = L-seryl-tRNA(Sec) + AMP + diphosphate + H(+)</text>
        <dbReference type="Rhea" id="RHEA:42580"/>
        <dbReference type="Rhea" id="RHEA-COMP:9742"/>
        <dbReference type="Rhea" id="RHEA-COMP:10128"/>
        <dbReference type="ChEBI" id="CHEBI:15378"/>
        <dbReference type="ChEBI" id="CHEBI:30616"/>
        <dbReference type="ChEBI" id="CHEBI:33019"/>
        <dbReference type="ChEBI" id="CHEBI:33384"/>
        <dbReference type="ChEBI" id="CHEBI:78442"/>
        <dbReference type="ChEBI" id="CHEBI:78533"/>
        <dbReference type="ChEBI" id="CHEBI:456215"/>
        <dbReference type="EC" id="6.1.1.11"/>
    </reaction>
</comment>
<dbReference type="GO" id="GO:0006434">
    <property type="term" value="P:seryl-tRNA aminoacylation"/>
    <property type="evidence" value="ECO:0007669"/>
    <property type="project" value="InterPro"/>
</dbReference>
<dbReference type="SUPFAM" id="SSF55681">
    <property type="entry name" value="Class II aaRS and biotin synthetases"/>
    <property type="match status" value="1"/>
</dbReference>
<evidence type="ECO:0000313" key="18">
    <source>
        <dbReference type="EMBL" id="CEL67750.1"/>
    </source>
</evidence>
<keyword evidence="7" id="KW-0547">Nucleotide-binding</keyword>
<comment type="pathway">
    <text evidence="2">Aminoacyl-tRNA biosynthesis; selenocysteinyl-tRNA(Sec) biosynthesis; L-seryl-tRNA(Sec) from L-serine and tRNA(Sec): step 1/1.</text>
</comment>
<keyword evidence="6" id="KW-0436">Ligase</keyword>
<dbReference type="Pfam" id="PF00587">
    <property type="entry name" value="tRNA-synt_2b"/>
    <property type="match status" value="1"/>
</dbReference>
<feature type="domain" description="Aminoacyl-transfer RNA synthetases class-II family profile" evidence="17">
    <location>
        <begin position="619"/>
        <end position="885"/>
    </location>
</feature>
<evidence type="ECO:0000256" key="8">
    <source>
        <dbReference type="ARBA" id="ARBA00022840"/>
    </source>
</evidence>
<evidence type="ECO:0000256" key="6">
    <source>
        <dbReference type="ARBA" id="ARBA00022598"/>
    </source>
</evidence>
<evidence type="ECO:0000256" key="9">
    <source>
        <dbReference type="ARBA" id="ARBA00022917"/>
    </source>
</evidence>
<evidence type="ECO:0000256" key="14">
    <source>
        <dbReference type="ARBA" id="ARBA00048823"/>
    </source>
</evidence>
<dbReference type="InterPro" id="IPR002317">
    <property type="entry name" value="Ser-tRNA-ligase_type_1"/>
</dbReference>
<feature type="region of interest" description="Disordered" evidence="15">
    <location>
        <begin position="245"/>
        <end position="287"/>
    </location>
</feature>
<dbReference type="AlphaFoldDB" id="A0A0F7UGQ7"/>
<evidence type="ECO:0000256" key="13">
    <source>
        <dbReference type="ARBA" id="ARBA00047929"/>
    </source>
</evidence>
<comment type="catalytic activity">
    <reaction evidence="14">
        <text>tRNA(Ser) + L-serine + ATP = L-seryl-tRNA(Ser) + AMP + diphosphate + H(+)</text>
        <dbReference type="Rhea" id="RHEA:12292"/>
        <dbReference type="Rhea" id="RHEA-COMP:9669"/>
        <dbReference type="Rhea" id="RHEA-COMP:9703"/>
        <dbReference type="ChEBI" id="CHEBI:15378"/>
        <dbReference type="ChEBI" id="CHEBI:30616"/>
        <dbReference type="ChEBI" id="CHEBI:33019"/>
        <dbReference type="ChEBI" id="CHEBI:33384"/>
        <dbReference type="ChEBI" id="CHEBI:78442"/>
        <dbReference type="ChEBI" id="CHEBI:78533"/>
        <dbReference type="ChEBI" id="CHEBI:456215"/>
        <dbReference type="EC" id="6.1.1.11"/>
    </reaction>
</comment>
<feature type="chain" id="PRO_5002523132" description="serine--tRNA ligase" evidence="16">
    <location>
        <begin position="17"/>
        <end position="907"/>
    </location>
</feature>
<accession>A0A0F7UGQ7</accession>
<evidence type="ECO:0000256" key="1">
    <source>
        <dbReference type="ARBA" id="ARBA00004496"/>
    </source>
</evidence>
<dbReference type="PANTHER" id="PTHR43697:SF1">
    <property type="entry name" value="SERINE--TRNA LIGASE"/>
    <property type="match status" value="1"/>
</dbReference>
<organism evidence="18">
    <name type="scientific">Neospora caninum (strain Liverpool)</name>
    <dbReference type="NCBI Taxonomy" id="572307"/>
    <lineage>
        <taxon>Eukaryota</taxon>
        <taxon>Sar</taxon>
        <taxon>Alveolata</taxon>
        <taxon>Apicomplexa</taxon>
        <taxon>Conoidasida</taxon>
        <taxon>Coccidia</taxon>
        <taxon>Eucoccidiorida</taxon>
        <taxon>Eimeriorina</taxon>
        <taxon>Sarcocystidae</taxon>
        <taxon>Neospora</taxon>
    </lineage>
</organism>